<dbReference type="InterPro" id="IPR036388">
    <property type="entry name" value="WH-like_DNA-bd_sf"/>
</dbReference>
<dbReference type="CDD" id="cd14798">
    <property type="entry name" value="RX-CC_like"/>
    <property type="match status" value="1"/>
</dbReference>
<feature type="domain" description="Disease resistance R13L4/SHOC-2-like LRR" evidence="11">
    <location>
        <begin position="517"/>
        <end position="692"/>
    </location>
</feature>
<dbReference type="Pfam" id="PF23598">
    <property type="entry name" value="LRR_14"/>
    <property type="match status" value="1"/>
</dbReference>
<dbReference type="GO" id="GO:0002758">
    <property type="term" value="P:innate immune response-activating signaling pathway"/>
    <property type="evidence" value="ECO:0007669"/>
    <property type="project" value="UniProtKB-ARBA"/>
</dbReference>
<keyword evidence="7" id="KW-0732">Signal</keyword>
<dbReference type="PANTHER" id="PTHR23155:SF1232">
    <property type="entry name" value="OS09G0270700 PROTEIN"/>
    <property type="match status" value="1"/>
</dbReference>
<dbReference type="InterPro" id="IPR041118">
    <property type="entry name" value="Rx_N"/>
</dbReference>
<evidence type="ECO:0000256" key="3">
    <source>
        <dbReference type="ARBA" id="ARBA00022737"/>
    </source>
</evidence>
<dbReference type="InterPro" id="IPR027417">
    <property type="entry name" value="P-loop_NTPase"/>
</dbReference>
<keyword evidence="2" id="KW-0433">Leucine-rich repeat</keyword>
<dbReference type="InterPro" id="IPR044974">
    <property type="entry name" value="Disease_R_plants"/>
</dbReference>
<organism evidence="12 13">
    <name type="scientific">Zea mays</name>
    <name type="common">Maize</name>
    <dbReference type="NCBI Taxonomy" id="4577"/>
    <lineage>
        <taxon>Eukaryota</taxon>
        <taxon>Viridiplantae</taxon>
        <taxon>Streptophyta</taxon>
        <taxon>Embryophyta</taxon>
        <taxon>Tracheophyta</taxon>
        <taxon>Spermatophyta</taxon>
        <taxon>Magnoliopsida</taxon>
        <taxon>Liliopsida</taxon>
        <taxon>Poales</taxon>
        <taxon>Poaceae</taxon>
        <taxon>PACMAD clade</taxon>
        <taxon>Panicoideae</taxon>
        <taxon>Andropogonodae</taxon>
        <taxon>Andropogoneae</taxon>
        <taxon>Tripsacinae</taxon>
        <taxon>Zea</taxon>
    </lineage>
</organism>
<evidence type="ECO:0000256" key="2">
    <source>
        <dbReference type="ARBA" id="ARBA00022614"/>
    </source>
</evidence>
<dbReference type="SUPFAM" id="SSF52058">
    <property type="entry name" value="L domain-like"/>
    <property type="match status" value="1"/>
</dbReference>
<dbReference type="PRINTS" id="PR00364">
    <property type="entry name" value="DISEASERSIST"/>
</dbReference>
<evidence type="ECO:0000256" key="4">
    <source>
        <dbReference type="ARBA" id="ARBA00022741"/>
    </source>
</evidence>
<comment type="similarity">
    <text evidence="1">Belongs to the disease resistance NB-LRR family.</text>
</comment>
<evidence type="ECO:0000313" key="13">
    <source>
        <dbReference type="Proteomes" id="UP000251960"/>
    </source>
</evidence>
<dbReference type="Gene3D" id="1.20.5.4130">
    <property type="match status" value="1"/>
</dbReference>
<evidence type="ECO:0000259" key="9">
    <source>
        <dbReference type="Pfam" id="PF18052"/>
    </source>
</evidence>
<accession>A0A3L6EE50</accession>
<evidence type="ECO:0000256" key="1">
    <source>
        <dbReference type="ARBA" id="ARBA00008894"/>
    </source>
</evidence>
<dbReference type="Pfam" id="PF23559">
    <property type="entry name" value="WHD_DRP"/>
    <property type="match status" value="1"/>
</dbReference>
<feature type="domain" description="Disease resistance N-terminal" evidence="9">
    <location>
        <begin position="27"/>
        <end position="101"/>
    </location>
</feature>
<evidence type="ECO:0000313" key="12">
    <source>
        <dbReference type="EMBL" id="PWZ17507.1"/>
    </source>
</evidence>
<dbReference type="InterPro" id="IPR058922">
    <property type="entry name" value="WHD_DRP"/>
</dbReference>
<dbReference type="InterPro" id="IPR002182">
    <property type="entry name" value="NB-ARC"/>
</dbReference>
<dbReference type="Gene3D" id="3.40.50.300">
    <property type="entry name" value="P-loop containing nucleotide triphosphate hydrolases"/>
    <property type="match status" value="1"/>
</dbReference>
<dbReference type="EMBL" id="NCVQ01000007">
    <property type="protein sequence ID" value="PWZ17507.1"/>
    <property type="molecule type" value="Genomic_DNA"/>
</dbReference>
<dbReference type="GO" id="GO:0009626">
    <property type="term" value="P:plant-type hypersensitive response"/>
    <property type="evidence" value="ECO:0007669"/>
    <property type="project" value="UniProtKB-ARBA"/>
</dbReference>
<dbReference type="FunFam" id="1.10.10.10:FF:000322">
    <property type="entry name" value="Probable disease resistance protein At1g63360"/>
    <property type="match status" value="1"/>
</dbReference>
<sequence length="705" mass="80334">MAEIAVLLVLKKIAIALAGETLSFAKPLLAKKSESVAALPDDMKLISNELELIRAFLKEIGRKGWKSEVIETWIGQVRRLAYDMEDTVDHFIYVVGTHDQMGSCWDYMKKIAKKPRRLVSLDEIASEIKKIKQELKQLSESRDRWTKPLDGGSGIPAGSYETEKEMYLPGHDYTISDEELAGIDENKQTLISSLKFEDPSLRIIAVWGMGGVGKSTLVNNVYKNEGSNFDCRAWVSISQSYRLEDIWKKMLTDLIGKDKIEFDLGTMDSAELREQLTKTLDKRQKAFLKDENHICPPELRQCGINIVEKCDGLPLALVAIGSILSLRPKNVDEWKLFYDQLIWELHNNENLNRVEKIMNLSYKYLPDYLKNCFLYCAMFPEDYLIHRKRLIRLWIAEGFIEQKGACSLEDTAESYLKELIRRSMLHVAERNCFGRIKCIRMHDLVRELAIFQSKREGFSTTYSGNNEAVLVGSYSRRVAVLQCSKGIPSTIDPSRLRTLITFDTSRALSVWYSSISSKPKYLAVLDLSSLPIETIPNSIGELFNLRLLCLNKTKVKELPKSITKLQNLQTMSLENGELVKFPQGFSKLKKLRHLMVSRLQDVTFSGFKSWEAVEPFKGLWTLIELQTLYAITASEVLVAKLGNLSQLRRLIICDVRSNLCAQLCGSLSKLCQLSRLTIRACNEDEVLQLDHLTFANPLQTLSLEL</sequence>
<evidence type="ECO:0000259" key="8">
    <source>
        <dbReference type="Pfam" id="PF00931"/>
    </source>
</evidence>
<feature type="domain" description="Disease resistance protein winged helix" evidence="10">
    <location>
        <begin position="378"/>
        <end position="449"/>
    </location>
</feature>
<dbReference type="Proteomes" id="UP000251960">
    <property type="component" value="Chromosome 6"/>
</dbReference>
<keyword evidence="5" id="KW-0611">Plant defense</keyword>
<dbReference type="PANTHER" id="PTHR23155">
    <property type="entry name" value="DISEASE RESISTANCE PROTEIN RP"/>
    <property type="match status" value="1"/>
</dbReference>
<dbReference type="ExpressionAtlas" id="A0A3L6EE50">
    <property type="expression patterns" value="baseline and differential"/>
</dbReference>
<dbReference type="Pfam" id="PF00931">
    <property type="entry name" value="NB-ARC"/>
    <property type="match status" value="1"/>
</dbReference>
<dbReference type="SUPFAM" id="SSF52540">
    <property type="entry name" value="P-loop containing nucleoside triphosphate hydrolases"/>
    <property type="match status" value="1"/>
</dbReference>
<feature type="domain" description="NB-ARC" evidence="8">
    <location>
        <begin position="187"/>
        <end position="285"/>
    </location>
</feature>
<feature type="signal peptide" evidence="7">
    <location>
        <begin position="1"/>
        <end position="18"/>
    </location>
</feature>
<dbReference type="Gene3D" id="1.10.8.430">
    <property type="entry name" value="Helical domain of apoptotic protease-activating factors"/>
    <property type="match status" value="1"/>
</dbReference>
<dbReference type="InterPro" id="IPR038005">
    <property type="entry name" value="RX-like_CC"/>
</dbReference>
<evidence type="ECO:0000256" key="5">
    <source>
        <dbReference type="ARBA" id="ARBA00022821"/>
    </source>
</evidence>
<dbReference type="Gene3D" id="1.10.10.10">
    <property type="entry name" value="Winged helix-like DNA-binding domain superfamily/Winged helix DNA-binding domain"/>
    <property type="match status" value="1"/>
</dbReference>
<evidence type="ECO:0000256" key="7">
    <source>
        <dbReference type="SAM" id="SignalP"/>
    </source>
</evidence>
<protein>
    <submittedName>
        <fullName evidence="12">Disease resistance protein RPM1</fullName>
    </submittedName>
</protein>
<evidence type="ECO:0000259" key="10">
    <source>
        <dbReference type="Pfam" id="PF23559"/>
    </source>
</evidence>
<dbReference type="GO" id="GO:0042742">
    <property type="term" value="P:defense response to bacterium"/>
    <property type="evidence" value="ECO:0007669"/>
    <property type="project" value="UniProtKB-ARBA"/>
</dbReference>
<proteinExistence type="inferred from homology"/>
<dbReference type="InterPro" id="IPR042197">
    <property type="entry name" value="Apaf_helical"/>
</dbReference>
<dbReference type="AlphaFoldDB" id="A0A3L6EE50"/>
<keyword evidence="6" id="KW-0175">Coiled coil</keyword>
<comment type="caution">
    <text evidence="12">The sequence shown here is derived from an EMBL/GenBank/DDBJ whole genome shotgun (WGS) entry which is preliminary data.</text>
</comment>
<evidence type="ECO:0000259" key="11">
    <source>
        <dbReference type="Pfam" id="PF23598"/>
    </source>
</evidence>
<evidence type="ECO:0000256" key="6">
    <source>
        <dbReference type="ARBA" id="ARBA00023054"/>
    </source>
</evidence>
<keyword evidence="3" id="KW-0677">Repeat</keyword>
<reference evidence="12 13" key="1">
    <citation type="journal article" date="2018" name="Nat. Genet.">
        <title>Extensive intraspecific gene order and gene structural variations between Mo17 and other maize genomes.</title>
        <authorList>
            <person name="Sun S."/>
            <person name="Zhou Y."/>
            <person name="Chen J."/>
            <person name="Shi J."/>
            <person name="Zhao H."/>
            <person name="Zhao H."/>
            <person name="Song W."/>
            <person name="Zhang M."/>
            <person name="Cui Y."/>
            <person name="Dong X."/>
            <person name="Liu H."/>
            <person name="Ma X."/>
            <person name="Jiao Y."/>
            <person name="Wang B."/>
            <person name="Wei X."/>
            <person name="Stein J.C."/>
            <person name="Glaubitz J.C."/>
            <person name="Lu F."/>
            <person name="Yu G."/>
            <person name="Liang C."/>
            <person name="Fengler K."/>
            <person name="Li B."/>
            <person name="Rafalski A."/>
            <person name="Schnable P.S."/>
            <person name="Ware D.H."/>
            <person name="Buckler E.S."/>
            <person name="Lai J."/>
        </authorList>
    </citation>
    <scope>NUCLEOTIDE SEQUENCE [LARGE SCALE GENOMIC DNA]</scope>
    <source>
        <strain evidence="13">cv. Missouri 17</strain>
        <tissue evidence="12">Seedling</tissue>
    </source>
</reference>
<name>A0A3L6EE50_MAIZE</name>
<dbReference type="GO" id="GO:0043531">
    <property type="term" value="F:ADP binding"/>
    <property type="evidence" value="ECO:0007669"/>
    <property type="project" value="InterPro"/>
</dbReference>
<dbReference type="Pfam" id="PF18052">
    <property type="entry name" value="Rx_N"/>
    <property type="match status" value="1"/>
</dbReference>
<gene>
    <name evidence="12" type="primary">RPM1_0</name>
    <name evidence="12" type="ORF">Zm00014a_031071</name>
</gene>
<dbReference type="InterPro" id="IPR032675">
    <property type="entry name" value="LRR_dom_sf"/>
</dbReference>
<feature type="chain" id="PRO_5018217409" evidence="7">
    <location>
        <begin position="19"/>
        <end position="705"/>
    </location>
</feature>
<keyword evidence="4" id="KW-0547">Nucleotide-binding</keyword>
<dbReference type="InterPro" id="IPR055414">
    <property type="entry name" value="LRR_R13L4/SHOC2-like"/>
</dbReference>
<dbReference type="Gene3D" id="3.80.10.10">
    <property type="entry name" value="Ribonuclease Inhibitor"/>
    <property type="match status" value="1"/>
</dbReference>